<dbReference type="Gene3D" id="2.40.50.100">
    <property type="match status" value="1"/>
</dbReference>
<reference evidence="6 7" key="1">
    <citation type="submission" date="2024-01" db="EMBL/GenBank/DDBJ databases">
        <title>Unpublished Manusciprt.</title>
        <authorList>
            <person name="Duman M."/>
            <person name="Valdes E.G."/>
            <person name="Ajmi N."/>
            <person name="Altun S."/>
            <person name="Saticioglu I.B."/>
        </authorList>
    </citation>
    <scope>NUCLEOTIDE SEQUENCE [LARGE SCALE GENOMIC DNA]</scope>
    <source>
        <strain evidence="6 7">148P</strain>
    </source>
</reference>
<feature type="transmembrane region" description="Helical" evidence="3">
    <location>
        <begin position="26"/>
        <end position="45"/>
    </location>
</feature>
<dbReference type="Proteomes" id="UP001335100">
    <property type="component" value="Unassembled WGS sequence"/>
</dbReference>
<evidence type="ECO:0000256" key="3">
    <source>
        <dbReference type="SAM" id="Phobius"/>
    </source>
</evidence>
<dbReference type="Gene3D" id="1.10.287.470">
    <property type="entry name" value="Helix hairpin bin"/>
    <property type="match status" value="2"/>
</dbReference>
<dbReference type="EMBL" id="JAZDQJ010000002">
    <property type="protein sequence ID" value="MEE1932126.1"/>
    <property type="molecule type" value="Genomic_DNA"/>
</dbReference>
<dbReference type="Pfam" id="PF25917">
    <property type="entry name" value="BSH_RND"/>
    <property type="match status" value="1"/>
</dbReference>
<keyword evidence="3" id="KW-0812">Transmembrane</keyword>
<feature type="domain" description="CusB-like beta-barrel" evidence="5">
    <location>
        <begin position="265"/>
        <end position="306"/>
    </location>
</feature>
<dbReference type="SUPFAM" id="SSF111369">
    <property type="entry name" value="HlyD-like secretion proteins"/>
    <property type="match status" value="2"/>
</dbReference>
<protein>
    <submittedName>
        <fullName evidence="6">HlyD family secretion protein</fullName>
    </submittedName>
</protein>
<organism evidence="6 7">
    <name type="scientific">Pseudomonas ulcerans</name>
    <dbReference type="NCBI Taxonomy" id="3115852"/>
    <lineage>
        <taxon>Bacteria</taxon>
        <taxon>Pseudomonadati</taxon>
        <taxon>Pseudomonadota</taxon>
        <taxon>Gammaproteobacteria</taxon>
        <taxon>Pseudomonadales</taxon>
        <taxon>Pseudomonadaceae</taxon>
        <taxon>Pseudomonas</taxon>
    </lineage>
</organism>
<sequence length="359" mass="38698">MTVLQSPDVSISNPERVAPGKRRLRLAALVLVVGAAIGYGIHWWTVTRFIVETDNAYLQADSVAASPRVGGTVVQILVEDNQHIEAGQPLVRLDDRRYRAEYDQQSALIVARRAEIANGEAQLAERRAAVTQAQARLKGEQANVVYSDGQVRRYEPLVNSGAEPRERLEELRNAAKQAQSAQAAQAAAVEVAQRQLTTLQASISQARAQLSSAEAAAAKAQLDVEDSLVCSAVAGRVGDRGVRVGQYVQAGSRLMTVVPVEQAYITANFKETQLDRLLPGQKVQIHVDAYPQSKVTGRLESLAPGTGAQFALLPPDNATGNFTKIVQRVPVRIRLLESSLPPGTLVPGLSVHVEVDTRG</sequence>
<dbReference type="RefSeq" id="WP_330073085.1">
    <property type="nucleotide sequence ID" value="NZ_JAZDQJ010000002.1"/>
</dbReference>
<proteinExistence type="inferred from homology"/>
<evidence type="ECO:0000256" key="1">
    <source>
        <dbReference type="ARBA" id="ARBA00009477"/>
    </source>
</evidence>
<evidence type="ECO:0000313" key="7">
    <source>
        <dbReference type="Proteomes" id="UP001335100"/>
    </source>
</evidence>
<dbReference type="InterPro" id="IPR050739">
    <property type="entry name" value="MFP"/>
</dbReference>
<dbReference type="Gene3D" id="2.40.30.170">
    <property type="match status" value="1"/>
</dbReference>
<dbReference type="PANTHER" id="PTHR30386">
    <property type="entry name" value="MEMBRANE FUSION SUBUNIT OF EMRAB-TOLC MULTIDRUG EFFLUX PUMP"/>
    <property type="match status" value="1"/>
</dbReference>
<evidence type="ECO:0000313" key="6">
    <source>
        <dbReference type="EMBL" id="MEE1932126.1"/>
    </source>
</evidence>
<comment type="caution">
    <text evidence="6">The sequence shown here is derived from an EMBL/GenBank/DDBJ whole genome shotgun (WGS) entry which is preliminary data.</text>
</comment>
<comment type="similarity">
    <text evidence="1">Belongs to the membrane fusion protein (MFP) (TC 8.A.1) family.</text>
</comment>
<feature type="coiled-coil region" evidence="2">
    <location>
        <begin position="189"/>
        <end position="223"/>
    </location>
</feature>
<keyword evidence="3" id="KW-1133">Transmembrane helix</keyword>
<accession>A0ABU7HKT4</accession>
<dbReference type="PRINTS" id="PR01490">
    <property type="entry name" value="RTXTOXIND"/>
</dbReference>
<name>A0ABU7HKT4_9PSED</name>
<dbReference type="PANTHER" id="PTHR30386:SF24">
    <property type="entry name" value="MULTIDRUG RESISTANCE EFFLUX PUMP"/>
    <property type="match status" value="1"/>
</dbReference>
<evidence type="ECO:0000259" key="5">
    <source>
        <dbReference type="Pfam" id="PF25954"/>
    </source>
</evidence>
<gene>
    <name evidence="6" type="ORF">V0R50_02745</name>
</gene>
<keyword evidence="2" id="KW-0175">Coiled coil</keyword>
<dbReference type="InterPro" id="IPR058625">
    <property type="entry name" value="MdtA-like_BSH"/>
</dbReference>
<keyword evidence="7" id="KW-1185">Reference proteome</keyword>
<keyword evidence="3" id="KW-0472">Membrane</keyword>
<dbReference type="InterPro" id="IPR058792">
    <property type="entry name" value="Beta-barrel_RND_2"/>
</dbReference>
<dbReference type="Pfam" id="PF25954">
    <property type="entry name" value="Beta-barrel_RND_2"/>
    <property type="match status" value="1"/>
</dbReference>
<feature type="domain" description="Multidrug resistance protein MdtA-like barrel-sandwich hybrid" evidence="4">
    <location>
        <begin position="63"/>
        <end position="258"/>
    </location>
</feature>
<evidence type="ECO:0000256" key="2">
    <source>
        <dbReference type="SAM" id="Coils"/>
    </source>
</evidence>
<evidence type="ECO:0000259" key="4">
    <source>
        <dbReference type="Pfam" id="PF25917"/>
    </source>
</evidence>